<keyword evidence="2" id="KW-1133">Transmembrane helix</keyword>
<dbReference type="Proteomes" id="UP000628775">
    <property type="component" value="Unassembled WGS sequence"/>
</dbReference>
<dbReference type="RefSeq" id="WP_188692766.1">
    <property type="nucleotide sequence ID" value="NZ_BMIR01000007.1"/>
</dbReference>
<accession>A0A8J2YGR1</accession>
<keyword evidence="4" id="KW-1185">Reference proteome</keyword>
<keyword evidence="2" id="KW-0812">Transmembrane</keyword>
<feature type="coiled-coil region" evidence="1">
    <location>
        <begin position="27"/>
        <end position="54"/>
    </location>
</feature>
<evidence type="ECO:0000256" key="1">
    <source>
        <dbReference type="SAM" id="Coils"/>
    </source>
</evidence>
<dbReference type="AlphaFoldDB" id="A0A8J2YGR1"/>
<evidence type="ECO:0000256" key="2">
    <source>
        <dbReference type="SAM" id="Phobius"/>
    </source>
</evidence>
<reference evidence="3" key="2">
    <citation type="submission" date="2020-09" db="EMBL/GenBank/DDBJ databases">
        <authorList>
            <person name="Sun Q."/>
            <person name="Zhou Y."/>
        </authorList>
    </citation>
    <scope>NUCLEOTIDE SEQUENCE</scope>
    <source>
        <strain evidence="3">CGMCC 1.15371</strain>
    </source>
</reference>
<gene>
    <name evidence="3" type="ORF">GCM10011391_19260</name>
</gene>
<proteinExistence type="predicted"/>
<organism evidence="3 4">
    <name type="scientific">Pullulanibacillus camelliae</name>
    <dbReference type="NCBI Taxonomy" id="1707096"/>
    <lineage>
        <taxon>Bacteria</taxon>
        <taxon>Bacillati</taxon>
        <taxon>Bacillota</taxon>
        <taxon>Bacilli</taxon>
        <taxon>Bacillales</taxon>
        <taxon>Sporolactobacillaceae</taxon>
        <taxon>Pullulanibacillus</taxon>
    </lineage>
</organism>
<sequence length="56" mass="6557">MGDLLILFVMGFILVFIIGASLCLMVIQRIKMSRQAMKKKIEHLEREVDELKRTLH</sequence>
<dbReference type="EMBL" id="BMIR01000007">
    <property type="protein sequence ID" value="GGE40621.1"/>
    <property type="molecule type" value="Genomic_DNA"/>
</dbReference>
<keyword evidence="1" id="KW-0175">Coiled coil</keyword>
<evidence type="ECO:0008006" key="5">
    <source>
        <dbReference type="Google" id="ProtNLM"/>
    </source>
</evidence>
<evidence type="ECO:0000313" key="4">
    <source>
        <dbReference type="Proteomes" id="UP000628775"/>
    </source>
</evidence>
<feature type="transmembrane region" description="Helical" evidence="2">
    <location>
        <begin position="6"/>
        <end position="27"/>
    </location>
</feature>
<reference evidence="3" key="1">
    <citation type="journal article" date="2014" name="Int. J. Syst. Evol. Microbiol.">
        <title>Complete genome sequence of Corynebacterium casei LMG S-19264T (=DSM 44701T), isolated from a smear-ripened cheese.</title>
        <authorList>
            <consortium name="US DOE Joint Genome Institute (JGI-PGF)"/>
            <person name="Walter F."/>
            <person name="Albersmeier A."/>
            <person name="Kalinowski J."/>
            <person name="Ruckert C."/>
        </authorList>
    </citation>
    <scope>NUCLEOTIDE SEQUENCE</scope>
    <source>
        <strain evidence="3">CGMCC 1.15371</strain>
    </source>
</reference>
<evidence type="ECO:0000313" key="3">
    <source>
        <dbReference type="EMBL" id="GGE40621.1"/>
    </source>
</evidence>
<comment type="caution">
    <text evidence="3">The sequence shown here is derived from an EMBL/GenBank/DDBJ whole genome shotgun (WGS) entry which is preliminary data.</text>
</comment>
<protein>
    <recommendedName>
        <fullName evidence="5">DUF4083 domain-containing protein</fullName>
    </recommendedName>
</protein>
<keyword evidence="2" id="KW-0472">Membrane</keyword>
<name>A0A8J2YGR1_9BACL</name>